<feature type="transmembrane region" description="Helical" evidence="1">
    <location>
        <begin position="60"/>
        <end position="79"/>
    </location>
</feature>
<evidence type="ECO:0000313" key="2">
    <source>
        <dbReference type="EMBL" id="TCC21592.1"/>
    </source>
</evidence>
<organism evidence="2 3">
    <name type="scientific">Kribbella sindirgiensis</name>
    <dbReference type="NCBI Taxonomy" id="1124744"/>
    <lineage>
        <taxon>Bacteria</taxon>
        <taxon>Bacillati</taxon>
        <taxon>Actinomycetota</taxon>
        <taxon>Actinomycetes</taxon>
        <taxon>Propionibacteriales</taxon>
        <taxon>Kribbellaceae</taxon>
        <taxon>Kribbella</taxon>
    </lineage>
</organism>
<gene>
    <name evidence="2" type="ORF">E0H50_35505</name>
</gene>
<evidence type="ECO:0000256" key="1">
    <source>
        <dbReference type="SAM" id="Phobius"/>
    </source>
</evidence>
<comment type="caution">
    <text evidence="2">The sequence shown here is derived from an EMBL/GenBank/DDBJ whole genome shotgun (WGS) entry which is preliminary data.</text>
</comment>
<dbReference type="RefSeq" id="WP_131295392.1">
    <property type="nucleotide sequence ID" value="NZ_SJKA01000019.1"/>
</dbReference>
<proteinExistence type="predicted"/>
<reference evidence="2 3" key="1">
    <citation type="submission" date="2019-02" db="EMBL/GenBank/DDBJ databases">
        <title>Kribbella capetownensis sp. nov. and Kribbella speibonae sp. nov., isolated from soil.</title>
        <authorList>
            <person name="Curtis S.M."/>
            <person name="Norton I."/>
            <person name="Everest G.J."/>
            <person name="Meyers P.R."/>
        </authorList>
    </citation>
    <scope>NUCLEOTIDE SEQUENCE [LARGE SCALE GENOMIC DNA]</scope>
    <source>
        <strain evidence="2 3">DSM 27082</strain>
    </source>
</reference>
<dbReference type="EMBL" id="SJKA01000019">
    <property type="protein sequence ID" value="TCC21592.1"/>
    <property type="molecule type" value="Genomic_DNA"/>
</dbReference>
<feature type="transmembrane region" description="Helical" evidence="1">
    <location>
        <begin position="149"/>
        <end position="171"/>
    </location>
</feature>
<feature type="transmembrane region" description="Helical" evidence="1">
    <location>
        <begin position="20"/>
        <end position="40"/>
    </location>
</feature>
<dbReference type="Proteomes" id="UP000292695">
    <property type="component" value="Unassembled WGS sequence"/>
</dbReference>
<name>A0A4R0I7M4_9ACTN</name>
<feature type="transmembrane region" description="Helical" evidence="1">
    <location>
        <begin position="106"/>
        <end position="129"/>
    </location>
</feature>
<keyword evidence="1" id="KW-0812">Transmembrane</keyword>
<evidence type="ECO:0000313" key="3">
    <source>
        <dbReference type="Proteomes" id="UP000292695"/>
    </source>
</evidence>
<keyword evidence="1" id="KW-1133">Transmembrane helix</keyword>
<protein>
    <submittedName>
        <fullName evidence="2">ABC transporter permease</fullName>
    </submittedName>
</protein>
<keyword evidence="1" id="KW-0472">Membrane</keyword>
<feature type="transmembrane region" description="Helical" evidence="1">
    <location>
        <begin position="178"/>
        <end position="198"/>
    </location>
</feature>
<dbReference type="OrthoDB" id="5244396at2"/>
<accession>A0A4R0I7M4</accession>
<keyword evidence="3" id="KW-1185">Reference proteome</keyword>
<dbReference type="AlphaFoldDB" id="A0A4R0I7M4"/>
<sequence>MMTRLLRAEFTKLFTTKLWLWLLLGAIGMTGLFVGLTIGLADSAGNPSPPLNTPEGQRNLFGVAGATSALAIVLGIIAMTGEFRHETVTPTFLATPRRGLVVTAKVIAYAIVGVGFGAVGILAELALALPWLAAKGVAVSLTGNGIPRTLIGVLLGLAVNTVLGVGIGALIRNQVAAIVGTLVYFFVIESLISALPTIRDYYKFFPGGASSGLANTYQPNVEFLAGWQSGLLLISYGVAFAALGTALTIRRDVT</sequence>
<feature type="transmembrane region" description="Helical" evidence="1">
    <location>
        <begin position="227"/>
        <end position="249"/>
    </location>
</feature>